<accession>A0A0F4LW63</accession>
<dbReference type="Pfam" id="PF01252">
    <property type="entry name" value="Peptidase_A8"/>
    <property type="match status" value="1"/>
</dbReference>
<feature type="transmembrane region" description="Helical" evidence="9">
    <location>
        <begin position="61"/>
        <end position="80"/>
    </location>
</feature>
<dbReference type="NCBIfam" id="TIGR00077">
    <property type="entry name" value="lspA"/>
    <property type="match status" value="1"/>
</dbReference>
<organism evidence="11 12">
    <name type="scientific">Bombilactobacillus mellifer</name>
    <dbReference type="NCBI Taxonomy" id="1218492"/>
    <lineage>
        <taxon>Bacteria</taxon>
        <taxon>Bacillati</taxon>
        <taxon>Bacillota</taxon>
        <taxon>Bacilli</taxon>
        <taxon>Lactobacillales</taxon>
        <taxon>Lactobacillaceae</taxon>
        <taxon>Bombilactobacillus</taxon>
    </lineage>
</organism>
<dbReference type="InterPro" id="IPR001872">
    <property type="entry name" value="Peptidase_A8"/>
</dbReference>
<dbReference type="PRINTS" id="PR00781">
    <property type="entry name" value="LIPOSIGPTASE"/>
</dbReference>
<evidence type="ECO:0000256" key="10">
    <source>
        <dbReference type="RuleBase" id="RU004181"/>
    </source>
</evidence>
<keyword evidence="6 9" id="KW-0378">Hydrolase</keyword>
<evidence type="ECO:0000256" key="2">
    <source>
        <dbReference type="ARBA" id="ARBA00022475"/>
    </source>
</evidence>
<feature type="active site" evidence="9">
    <location>
        <position position="133"/>
    </location>
</feature>
<dbReference type="STRING" id="1218492.JG30_08330"/>
<comment type="function">
    <text evidence="9">This protein specifically catalyzes the removal of signal peptides from prolipoproteins.</text>
</comment>
<keyword evidence="7 9" id="KW-1133">Transmembrane helix</keyword>
<comment type="caution">
    <text evidence="11">The sequence shown here is derived from an EMBL/GenBank/DDBJ whole genome shotgun (WGS) entry which is preliminary data.</text>
</comment>
<dbReference type="UniPathway" id="UPA00665"/>
<evidence type="ECO:0000313" key="12">
    <source>
        <dbReference type="Proteomes" id="UP000033558"/>
    </source>
</evidence>
<dbReference type="HOGENOM" id="CLU_083252_3_3_9"/>
<evidence type="ECO:0000256" key="3">
    <source>
        <dbReference type="ARBA" id="ARBA00022670"/>
    </source>
</evidence>
<dbReference type="HAMAP" id="MF_00161">
    <property type="entry name" value="LspA"/>
    <property type="match status" value="1"/>
</dbReference>
<dbReference type="EMBL" id="JXJQ01000008">
    <property type="protein sequence ID" value="KJY61781.1"/>
    <property type="molecule type" value="Genomic_DNA"/>
</dbReference>
<comment type="catalytic activity">
    <reaction evidence="9">
        <text>Release of signal peptides from bacterial membrane prolipoproteins. Hydrolyzes -Xaa-Yaa-Zaa-|-(S,diacylglyceryl)Cys-, in which Xaa is hydrophobic (preferably Leu), and Yaa (Ala or Ser) and Zaa (Gly or Ala) have small, neutral side chains.</text>
        <dbReference type="EC" id="3.4.23.36"/>
    </reaction>
</comment>
<proteinExistence type="inferred from homology"/>
<keyword evidence="12" id="KW-1185">Reference proteome</keyword>
<dbReference type="PATRIC" id="fig|1218492.5.peg.972"/>
<keyword evidence="3 9" id="KW-0645">Protease</keyword>
<evidence type="ECO:0000256" key="7">
    <source>
        <dbReference type="ARBA" id="ARBA00022989"/>
    </source>
</evidence>
<evidence type="ECO:0000256" key="8">
    <source>
        <dbReference type="ARBA" id="ARBA00023136"/>
    </source>
</evidence>
<dbReference type="PANTHER" id="PTHR33695:SF1">
    <property type="entry name" value="LIPOPROTEIN SIGNAL PEPTIDASE"/>
    <property type="match status" value="1"/>
</dbReference>
<keyword evidence="8 9" id="KW-0472">Membrane</keyword>
<comment type="pathway">
    <text evidence="9">Protein modification; lipoprotein biosynthesis (signal peptide cleavage).</text>
</comment>
<dbReference type="GO" id="GO:0004190">
    <property type="term" value="F:aspartic-type endopeptidase activity"/>
    <property type="evidence" value="ECO:0007669"/>
    <property type="project" value="UniProtKB-UniRule"/>
</dbReference>
<comment type="caution">
    <text evidence="9">Lacks conserved residue(s) required for the propagation of feature annotation.</text>
</comment>
<name>A0A0F4LW63_9LACO</name>
<evidence type="ECO:0000256" key="9">
    <source>
        <dbReference type="HAMAP-Rule" id="MF_00161"/>
    </source>
</evidence>
<feature type="transmembrane region" description="Helical" evidence="9">
    <location>
        <begin position="86"/>
        <end position="103"/>
    </location>
</feature>
<evidence type="ECO:0000256" key="4">
    <source>
        <dbReference type="ARBA" id="ARBA00022692"/>
    </source>
</evidence>
<dbReference type="RefSeq" id="WP_046316440.1">
    <property type="nucleotide sequence ID" value="NZ_JBHSZT010000001.1"/>
</dbReference>
<protein>
    <recommendedName>
        <fullName evidence="9">Lipoprotein signal peptidase</fullName>
        <ecNumber evidence="9">3.4.23.36</ecNumber>
    </recommendedName>
    <alternativeName>
        <fullName evidence="9">Prolipoprotein signal peptidase</fullName>
    </alternativeName>
    <alternativeName>
        <fullName evidence="9">Signal peptidase II</fullName>
        <shortName evidence="9">SPase II</shortName>
    </alternativeName>
</protein>
<evidence type="ECO:0000256" key="5">
    <source>
        <dbReference type="ARBA" id="ARBA00022750"/>
    </source>
</evidence>
<keyword evidence="2 9" id="KW-1003">Cell membrane</keyword>
<dbReference type="PANTHER" id="PTHR33695">
    <property type="entry name" value="LIPOPROTEIN SIGNAL PEPTIDASE"/>
    <property type="match status" value="1"/>
</dbReference>
<reference evidence="11 12" key="1">
    <citation type="submission" date="2015-01" db="EMBL/GenBank/DDBJ databases">
        <title>Comparative genomics of the lactic acid bacteria isolated from the honey bee gut.</title>
        <authorList>
            <person name="Ellegaard K.M."/>
            <person name="Tamarit D."/>
            <person name="Javelind E."/>
            <person name="Olofsson T."/>
            <person name="Andersson S.G."/>
            <person name="Vasquez A."/>
        </authorList>
    </citation>
    <scope>NUCLEOTIDE SEQUENCE [LARGE SCALE GENOMIC DNA]</scope>
    <source>
        <strain evidence="11 12">Bin4</strain>
    </source>
</reference>
<evidence type="ECO:0000313" key="11">
    <source>
        <dbReference type="EMBL" id="KJY61781.1"/>
    </source>
</evidence>
<gene>
    <name evidence="9 11" type="primary">lspA</name>
    <name evidence="11" type="ORF">JG30_08330</name>
</gene>
<keyword evidence="4 9" id="KW-0812">Transmembrane</keyword>
<dbReference type="Proteomes" id="UP000033558">
    <property type="component" value="Unassembled WGS sequence"/>
</dbReference>
<feature type="transmembrane region" description="Helical" evidence="9">
    <location>
        <begin position="124"/>
        <end position="148"/>
    </location>
</feature>
<keyword evidence="5 9" id="KW-0064">Aspartyl protease</keyword>
<dbReference type="AlphaFoldDB" id="A0A0F4LW63"/>
<evidence type="ECO:0000256" key="1">
    <source>
        <dbReference type="ARBA" id="ARBA00006139"/>
    </source>
</evidence>
<dbReference type="EC" id="3.4.23.36" evidence="9"/>
<evidence type="ECO:0000256" key="6">
    <source>
        <dbReference type="ARBA" id="ARBA00022801"/>
    </source>
</evidence>
<comment type="subcellular location">
    <subcellularLocation>
        <location evidence="9">Cell membrane</location>
        <topology evidence="9">Multi-pass membrane protein</topology>
    </subcellularLocation>
</comment>
<feature type="active site" evidence="9">
    <location>
        <position position="113"/>
    </location>
</feature>
<sequence length="158" mass="17732">MPWYCLAIIIFGILIDQLTKYWAVTFLPLGQVDVIIPGFIELQRLNNHGAAYNILTGKITLLFLISVIAVIILGYLLYHYRWHQPLLLIGLSCLLAGSVGNALDRGIRGYVVDMIYINVWNIPLLNFVCNLADIFISLGVILILIYLLHNNDKGAVAH</sequence>
<dbReference type="GO" id="GO:0005886">
    <property type="term" value="C:plasma membrane"/>
    <property type="evidence" value="ECO:0007669"/>
    <property type="project" value="UniProtKB-SubCell"/>
</dbReference>
<keyword evidence="11" id="KW-0449">Lipoprotein</keyword>
<comment type="similarity">
    <text evidence="1 9 10">Belongs to the peptidase A8 family.</text>
</comment>
<dbReference type="GO" id="GO:0006508">
    <property type="term" value="P:proteolysis"/>
    <property type="evidence" value="ECO:0007669"/>
    <property type="project" value="UniProtKB-KW"/>
</dbReference>